<feature type="domain" description="MADF" evidence="2">
    <location>
        <begin position="14"/>
        <end position="86"/>
    </location>
</feature>
<evidence type="ECO:0000313" key="5">
    <source>
        <dbReference type="Proteomes" id="UP000014760"/>
    </source>
</evidence>
<dbReference type="OMA" id="INDYIWR"/>
<dbReference type="InterPro" id="IPR006578">
    <property type="entry name" value="MADF-dom"/>
</dbReference>
<sequence>MASSMTREEIAQLAANVEENSCLYDPSDPYYKDAVVVKNTWDNVARGFWRKKYRGFRDAFARSQKKALMDGYVMKPYKFVKEFHFLEPFLKHHDVEGKTFYESTTVFNEQEDEDGSNGSWAESVDGNNDTSFNTSAVKTEKRGIKRPRSSPKKTFRKFDPSENNNEDEDDGFNMSDVVNDPSVNEGELFFSSCAKRMKNYAKSTQELIYLQVSEVFFNASNHEKGLPCKPMTPFNSESS</sequence>
<dbReference type="AlphaFoldDB" id="R7V499"/>
<dbReference type="InterPro" id="IPR039353">
    <property type="entry name" value="TF_Adf1"/>
</dbReference>
<gene>
    <name evidence="3" type="ORF">CAPTEDRAFT_215165</name>
</gene>
<name>R7V499_CAPTE</name>
<feature type="region of interest" description="Disordered" evidence="1">
    <location>
        <begin position="108"/>
        <end position="179"/>
    </location>
</feature>
<dbReference type="Proteomes" id="UP000014760">
    <property type="component" value="Unassembled WGS sequence"/>
</dbReference>
<evidence type="ECO:0000259" key="2">
    <source>
        <dbReference type="Pfam" id="PF10545"/>
    </source>
</evidence>
<reference evidence="3 5" key="2">
    <citation type="journal article" date="2013" name="Nature">
        <title>Insights into bilaterian evolution from three spiralian genomes.</title>
        <authorList>
            <person name="Simakov O."/>
            <person name="Marletaz F."/>
            <person name="Cho S.J."/>
            <person name="Edsinger-Gonzales E."/>
            <person name="Havlak P."/>
            <person name="Hellsten U."/>
            <person name="Kuo D.H."/>
            <person name="Larsson T."/>
            <person name="Lv J."/>
            <person name="Arendt D."/>
            <person name="Savage R."/>
            <person name="Osoegawa K."/>
            <person name="de Jong P."/>
            <person name="Grimwood J."/>
            <person name="Chapman J.A."/>
            <person name="Shapiro H."/>
            <person name="Aerts A."/>
            <person name="Otillar R.P."/>
            <person name="Terry A.Y."/>
            <person name="Boore J.L."/>
            <person name="Grigoriev I.V."/>
            <person name="Lindberg D.R."/>
            <person name="Seaver E.C."/>
            <person name="Weisblat D.A."/>
            <person name="Putnam N.H."/>
            <person name="Rokhsar D.S."/>
        </authorList>
    </citation>
    <scope>NUCLEOTIDE SEQUENCE</scope>
    <source>
        <strain evidence="3 5">I ESC-2004</strain>
    </source>
</reference>
<dbReference type="GO" id="GO:0005634">
    <property type="term" value="C:nucleus"/>
    <property type="evidence" value="ECO:0007669"/>
    <property type="project" value="TreeGrafter"/>
</dbReference>
<organism evidence="3">
    <name type="scientific">Capitella teleta</name>
    <name type="common">Polychaete worm</name>
    <dbReference type="NCBI Taxonomy" id="283909"/>
    <lineage>
        <taxon>Eukaryota</taxon>
        <taxon>Metazoa</taxon>
        <taxon>Spiralia</taxon>
        <taxon>Lophotrochozoa</taxon>
        <taxon>Annelida</taxon>
        <taxon>Polychaeta</taxon>
        <taxon>Sedentaria</taxon>
        <taxon>Scolecida</taxon>
        <taxon>Capitellidae</taxon>
        <taxon>Capitella</taxon>
    </lineage>
</organism>
<feature type="compositionally biased region" description="Polar residues" evidence="1">
    <location>
        <begin position="116"/>
        <end position="137"/>
    </location>
</feature>
<dbReference type="Pfam" id="PF10545">
    <property type="entry name" value="MADF_DNA_bdg"/>
    <property type="match status" value="1"/>
</dbReference>
<keyword evidence="5" id="KW-1185">Reference proteome</keyword>
<dbReference type="PANTHER" id="PTHR12243">
    <property type="entry name" value="MADF DOMAIN TRANSCRIPTION FACTOR"/>
    <property type="match status" value="1"/>
</dbReference>
<reference evidence="5" key="1">
    <citation type="submission" date="2012-12" db="EMBL/GenBank/DDBJ databases">
        <authorList>
            <person name="Hellsten U."/>
            <person name="Grimwood J."/>
            <person name="Chapman J.A."/>
            <person name="Shapiro H."/>
            <person name="Aerts A."/>
            <person name="Otillar R.P."/>
            <person name="Terry A.Y."/>
            <person name="Boore J.L."/>
            <person name="Simakov O."/>
            <person name="Marletaz F."/>
            <person name="Cho S.-J."/>
            <person name="Edsinger-Gonzales E."/>
            <person name="Havlak P."/>
            <person name="Kuo D.-H."/>
            <person name="Larsson T."/>
            <person name="Lv J."/>
            <person name="Arendt D."/>
            <person name="Savage R."/>
            <person name="Osoegawa K."/>
            <person name="de Jong P."/>
            <person name="Lindberg D.R."/>
            <person name="Seaver E.C."/>
            <person name="Weisblat D.A."/>
            <person name="Putnam N.H."/>
            <person name="Grigoriev I.V."/>
            <person name="Rokhsar D.S."/>
        </authorList>
    </citation>
    <scope>NUCLEOTIDE SEQUENCE</scope>
    <source>
        <strain evidence="5">I ESC-2004</strain>
    </source>
</reference>
<dbReference type="GO" id="GO:0005667">
    <property type="term" value="C:transcription regulator complex"/>
    <property type="evidence" value="ECO:0007669"/>
    <property type="project" value="TreeGrafter"/>
</dbReference>
<protein>
    <recommendedName>
        <fullName evidence="2">MADF domain-containing protein</fullName>
    </recommendedName>
</protein>
<dbReference type="HOGENOM" id="CLU_1162102_0_0_1"/>
<evidence type="ECO:0000313" key="4">
    <source>
        <dbReference type="EnsemblMetazoa" id="CapteP215165"/>
    </source>
</evidence>
<dbReference type="PANTHER" id="PTHR12243:SF67">
    <property type="entry name" value="COREPRESSOR OF PANGOLIN, ISOFORM A-RELATED"/>
    <property type="match status" value="1"/>
</dbReference>
<evidence type="ECO:0000313" key="3">
    <source>
        <dbReference type="EMBL" id="ELU10630.1"/>
    </source>
</evidence>
<feature type="compositionally biased region" description="Basic residues" evidence="1">
    <location>
        <begin position="143"/>
        <end position="155"/>
    </location>
</feature>
<dbReference type="GO" id="GO:0006357">
    <property type="term" value="P:regulation of transcription by RNA polymerase II"/>
    <property type="evidence" value="ECO:0007669"/>
    <property type="project" value="TreeGrafter"/>
</dbReference>
<accession>R7V499</accession>
<reference evidence="4" key="3">
    <citation type="submission" date="2015-06" db="UniProtKB">
        <authorList>
            <consortium name="EnsemblMetazoa"/>
        </authorList>
    </citation>
    <scope>IDENTIFICATION</scope>
</reference>
<dbReference type="EnsemblMetazoa" id="CapteT215165">
    <property type="protein sequence ID" value="CapteP215165"/>
    <property type="gene ID" value="CapteG215165"/>
</dbReference>
<proteinExistence type="predicted"/>
<dbReference type="EMBL" id="AMQN01005993">
    <property type="status" value="NOT_ANNOTATED_CDS"/>
    <property type="molecule type" value="Genomic_DNA"/>
</dbReference>
<evidence type="ECO:0000256" key="1">
    <source>
        <dbReference type="SAM" id="MobiDB-lite"/>
    </source>
</evidence>
<dbReference type="EMBL" id="KB297336">
    <property type="protein sequence ID" value="ELU10630.1"/>
    <property type="molecule type" value="Genomic_DNA"/>
</dbReference>